<reference evidence="4 5" key="1">
    <citation type="submission" date="2017-05" db="EMBL/GenBank/DDBJ databases">
        <authorList>
            <person name="Varghese N."/>
            <person name="Submissions S."/>
        </authorList>
    </citation>
    <scope>NUCLEOTIDE SEQUENCE [LARGE SCALE GENOMIC DNA]</scope>
    <source>
        <strain evidence="4 5">DSM 25457</strain>
    </source>
</reference>
<protein>
    <submittedName>
        <fullName evidence="4">Hemolysin-type calcium-binding repeat-containing protein</fullName>
    </submittedName>
</protein>
<dbReference type="Proteomes" id="UP001158067">
    <property type="component" value="Unassembled WGS sequence"/>
</dbReference>
<dbReference type="PRINTS" id="PR00313">
    <property type="entry name" value="CABNDNGRPT"/>
</dbReference>
<evidence type="ECO:0000256" key="2">
    <source>
        <dbReference type="ARBA" id="ARBA00022525"/>
    </source>
</evidence>
<dbReference type="SUPFAM" id="SSF51120">
    <property type="entry name" value="beta-Roll"/>
    <property type="match status" value="1"/>
</dbReference>
<dbReference type="RefSeq" id="WP_283435585.1">
    <property type="nucleotide sequence ID" value="NZ_FXUG01000029.1"/>
</dbReference>
<feature type="compositionally biased region" description="Polar residues" evidence="3">
    <location>
        <begin position="1"/>
        <end position="16"/>
    </location>
</feature>
<sequence>MFSTAKISNRPTITNPRPTSDRRRSKRRTQRTLRCESLAKRELMAADFGMQSGTLQIDGDDHDNHIVIRKIAAAQPLGSQPQGVFTAHALDRILVTVTDRTSGRAQQRSFFSFSIDDLDITTGNGRNSVNNLTDLPSRIVGGDGSDTISGGANDDVIFGGGGIDFLYGRGGNDELNGEGGPDILVGNQGDDVLRGGTGRDRLDGGHGDDRLLGGDDIDTLIGGTGNDALIGNAGRDVLWSSSGRDRFLIDVGDNDQIRDADSMQDVVLEFRNATEVEPGPRIEEDENMTAYPGTWSEEEMETIDGAFQMMFDATGNNSLLEKPNGDRNEFVRHRQLYDGTRMIVGSPGAWNSIGGAIHFVENAFREDLQRVVIHELAHNFHSESNNPFIDEFREAGTWREVDSETDTRDLTQARLAYASDWYFETESSNAFARAYGQDSIEEDFATSMAAKILTDNGIDYLSEDFKTVRTRMQARFEVLDDFFASLA</sequence>
<accession>A0ABY1QRS4</accession>
<evidence type="ECO:0000256" key="3">
    <source>
        <dbReference type="SAM" id="MobiDB-lite"/>
    </source>
</evidence>
<dbReference type="InterPro" id="IPR011049">
    <property type="entry name" value="Serralysin-like_metalloprot_C"/>
</dbReference>
<evidence type="ECO:0000256" key="1">
    <source>
        <dbReference type="ARBA" id="ARBA00004613"/>
    </source>
</evidence>
<dbReference type="Gene3D" id="2.150.10.10">
    <property type="entry name" value="Serralysin-like metalloprotease, C-terminal"/>
    <property type="match status" value="2"/>
</dbReference>
<dbReference type="Pfam" id="PF00353">
    <property type="entry name" value="HemolysinCabind"/>
    <property type="match status" value="2"/>
</dbReference>
<evidence type="ECO:0000313" key="4">
    <source>
        <dbReference type="EMBL" id="SMP79033.1"/>
    </source>
</evidence>
<comment type="subcellular location">
    <subcellularLocation>
        <location evidence="1">Secreted</location>
    </subcellularLocation>
</comment>
<organism evidence="4 5">
    <name type="scientific">Neorhodopirellula lusitana</name>
    <dbReference type="NCBI Taxonomy" id="445327"/>
    <lineage>
        <taxon>Bacteria</taxon>
        <taxon>Pseudomonadati</taxon>
        <taxon>Planctomycetota</taxon>
        <taxon>Planctomycetia</taxon>
        <taxon>Pirellulales</taxon>
        <taxon>Pirellulaceae</taxon>
        <taxon>Neorhodopirellula</taxon>
    </lineage>
</organism>
<name>A0ABY1QRS4_9BACT</name>
<dbReference type="InterPro" id="IPR001343">
    <property type="entry name" value="Hemolysn_Ca-bd"/>
</dbReference>
<dbReference type="PANTHER" id="PTHR38340">
    <property type="entry name" value="S-LAYER PROTEIN"/>
    <property type="match status" value="1"/>
</dbReference>
<keyword evidence="2" id="KW-0964">Secreted</keyword>
<dbReference type="EMBL" id="FXUG01000029">
    <property type="protein sequence ID" value="SMP79033.1"/>
    <property type="molecule type" value="Genomic_DNA"/>
</dbReference>
<comment type="caution">
    <text evidence="4">The sequence shown here is derived from an EMBL/GenBank/DDBJ whole genome shotgun (WGS) entry which is preliminary data.</text>
</comment>
<feature type="region of interest" description="Disordered" evidence="3">
    <location>
        <begin position="1"/>
        <end position="32"/>
    </location>
</feature>
<dbReference type="InterPro" id="IPR050557">
    <property type="entry name" value="RTX_toxin/Mannuronan_C5-epim"/>
</dbReference>
<evidence type="ECO:0000313" key="5">
    <source>
        <dbReference type="Proteomes" id="UP001158067"/>
    </source>
</evidence>
<dbReference type="InterPro" id="IPR018511">
    <property type="entry name" value="Hemolysin-typ_Ca-bd_CS"/>
</dbReference>
<proteinExistence type="predicted"/>
<dbReference type="PROSITE" id="PS00330">
    <property type="entry name" value="HEMOLYSIN_CALCIUM"/>
    <property type="match status" value="3"/>
</dbReference>
<gene>
    <name evidence="4" type="ORF">SAMN06265222_1293</name>
</gene>
<keyword evidence="5" id="KW-1185">Reference proteome</keyword>
<dbReference type="PANTHER" id="PTHR38340:SF1">
    <property type="entry name" value="S-LAYER PROTEIN"/>
    <property type="match status" value="1"/>
</dbReference>